<dbReference type="EMBL" id="JAJLJH010000002">
    <property type="protein sequence ID" value="MCK9686225.1"/>
    <property type="molecule type" value="Genomic_DNA"/>
</dbReference>
<dbReference type="PIRSF" id="PIRSF021308">
    <property type="entry name" value="UCP021308"/>
    <property type="match status" value="1"/>
</dbReference>
<dbReference type="RefSeq" id="WP_275682254.1">
    <property type="nucleotide sequence ID" value="NZ_JAJLJH010000002.1"/>
</dbReference>
<accession>A0A9X2C2N1</accession>
<dbReference type="SUPFAM" id="SSF159888">
    <property type="entry name" value="YdhG-like"/>
    <property type="match status" value="1"/>
</dbReference>
<evidence type="ECO:0000313" key="3">
    <source>
        <dbReference type="Proteomes" id="UP001139353"/>
    </source>
</evidence>
<comment type="caution">
    <text evidence="2">The sequence shown here is derived from an EMBL/GenBank/DDBJ whole genome shotgun (WGS) entry which is preliminary data.</text>
</comment>
<protein>
    <submittedName>
        <fullName evidence="2">YdeI/OmpD-associated family protein</fullName>
    </submittedName>
</protein>
<feature type="domain" description="YdhG-like" evidence="1">
    <location>
        <begin position="20"/>
        <end position="115"/>
    </location>
</feature>
<reference evidence="2" key="1">
    <citation type="submission" date="2021-11" db="EMBL/GenBank/DDBJ databases">
        <title>BS-T2-15 a new species belonging to the Comamonadaceae family isolated from the soil of a French oak forest.</title>
        <authorList>
            <person name="Mieszkin S."/>
            <person name="Alain K."/>
        </authorList>
    </citation>
    <scope>NUCLEOTIDE SEQUENCE</scope>
    <source>
        <strain evidence="2">BS-T2-15</strain>
    </source>
</reference>
<gene>
    <name evidence="2" type="ORF">LPC04_10960</name>
</gene>
<dbReference type="Pfam" id="PF08818">
    <property type="entry name" value="DUF1801"/>
    <property type="match status" value="1"/>
</dbReference>
<name>A0A9X2C2N1_9BURK</name>
<sequence length="196" mass="22283">MSPKTADIDAWFANARTWHDERARLRAILLDCDLTEQLKWAKPTYIHEGANIVLIMPLKETCTLLFMKGALLKDTKGLLVQPGENSQSQRQMRFTSVGEIGKLEKAIKGFVKQAVEVEKSGLKVAFKKSSDLVYPKEFQDRLDRNSALREAFLKLTPGRQRQYHLYFTGAKQSATREARVEKAIPLILDGMGMNDR</sequence>
<dbReference type="AlphaFoldDB" id="A0A9X2C2N1"/>
<dbReference type="Pfam" id="PF13376">
    <property type="entry name" value="OmdA"/>
    <property type="match status" value="1"/>
</dbReference>
<organism evidence="2 3">
    <name type="scientific">Scleromatobacter humisilvae</name>
    <dbReference type="NCBI Taxonomy" id="2897159"/>
    <lineage>
        <taxon>Bacteria</taxon>
        <taxon>Pseudomonadati</taxon>
        <taxon>Pseudomonadota</taxon>
        <taxon>Betaproteobacteria</taxon>
        <taxon>Burkholderiales</taxon>
        <taxon>Sphaerotilaceae</taxon>
        <taxon>Scleromatobacter</taxon>
    </lineage>
</organism>
<dbReference type="InterPro" id="IPR014922">
    <property type="entry name" value="YdhG-like"/>
</dbReference>
<proteinExistence type="predicted"/>
<keyword evidence="3" id="KW-1185">Reference proteome</keyword>
<evidence type="ECO:0000259" key="1">
    <source>
        <dbReference type="Pfam" id="PF08818"/>
    </source>
</evidence>
<dbReference type="InterPro" id="IPR016786">
    <property type="entry name" value="YdeI_bac"/>
</dbReference>
<dbReference type="Proteomes" id="UP001139353">
    <property type="component" value="Unassembled WGS sequence"/>
</dbReference>
<evidence type="ECO:0000313" key="2">
    <source>
        <dbReference type="EMBL" id="MCK9686225.1"/>
    </source>
</evidence>